<organism evidence="1 2">
    <name type="scientific">Oryza sativa subsp. japonica</name>
    <name type="common">Rice</name>
    <dbReference type="NCBI Taxonomy" id="39947"/>
    <lineage>
        <taxon>Eukaryota</taxon>
        <taxon>Viridiplantae</taxon>
        <taxon>Streptophyta</taxon>
        <taxon>Embryophyta</taxon>
        <taxon>Tracheophyta</taxon>
        <taxon>Spermatophyta</taxon>
        <taxon>Magnoliopsida</taxon>
        <taxon>Liliopsida</taxon>
        <taxon>Poales</taxon>
        <taxon>Poaceae</taxon>
        <taxon>BOP clade</taxon>
        <taxon>Oryzoideae</taxon>
        <taxon>Oryzeae</taxon>
        <taxon>Oryzinae</taxon>
        <taxon>Oryza</taxon>
        <taxon>Oryza sativa</taxon>
    </lineage>
</organism>
<proteinExistence type="predicted"/>
<dbReference type="PaxDb" id="39947-A0A0P0X7P7"/>
<accession>A0A0P0X7P7</accession>
<dbReference type="Proteomes" id="UP000059680">
    <property type="component" value="Chromosome 7"/>
</dbReference>
<reference evidence="1 2" key="2">
    <citation type="journal article" date="2013" name="Plant Cell Physiol.">
        <title>Rice Annotation Project Database (RAP-DB): an integrative and interactive database for rice genomics.</title>
        <authorList>
            <person name="Sakai H."/>
            <person name="Lee S.S."/>
            <person name="Tanaka T."/>
            <person name="Numa H."/>
            <person name="Kim J."/>
            <person name="Kawahara Y."/>
            <person name="Wakimoto H."/>
            <person name="Yang C.C."/>
            <person name="Iwamoto M."/>
            <person name="Abe T."/>
            <person name="Yamada Y."/>
            <person name="Muto A."/>
            <person name="Inokuchi H."/>
            <person name="Ikemura T."/>
            <person name="Matsumoto T."/>
            <person name="Sasaki T."/>
            <person name="Itoh T."/>
        </authorList>
    </citation>
    <scope>NUCLEOTIDE SEQUENCE [LARGE SCALE GENOMIC DNA]</scope>
    <source>
        <strain evidence="2">cv. Nipponbare</strain>
    </source>
</reference>
<dbReference type="EMBL" id="AP014963">
    <property type="protein sequence ID" value="BAT02278.1"/>
    <property type="molecule type" value="Genomic_DNA"/>
</dbReference>
<sequence>PPTTASRFMPKYPIWRLEPLDLRLICDEEPVERVGVRESPHEKVFERLSRDGAISTVAATVTVTVTAAASVSLDVAWVSDLIN</sequence>
<dbReference type="OMA" id="WVSDFIN"/>
<dbReference type="InParanoid" id="A0A0P0X7P7"/>
<keyword evidence="2" id="KW-1185">Reference proteome</keyword>
<feature type="non-terminal residue" evidence="1">
    <location>
        <position position="1"/>
    </location>
</feature>
<reference evidence="2" key="1">
    <citation type="journal article" date="2005" name="Nature">
        <title>The map-based sequence of the rice genome.</title>
        <authorList>
            <consortium name="International rice genome sequencing project (IRGSP)"/>
            <person name="Matsumoto T."/>
            <person name="Wu J."/>
            <person name="Kanamori H."/>
            <person name="Katayose Y."/>
            <person name="Fujisawa M."/>
            <person name="Namiki N."/>
            <person name="Mizuno H."/>
            <person name="Yamamoto K."/>
            <person name="Antonio B.A."/>
            <person name="Baba T."/>
            <person name="Sakata K."/>
            <person name="Nagamura Y."/>
            <person name="Aoki H."/>
            <person name="Arikawa K."/>
            <person name="Arita K."/>
            <person name="Bito T."/>
            <person name="Chiden Y."/>
            <person name="Fujitsuka N."/>
            <person name="Fukunaka R."/>
            <person name="Hamada M."/>
            <person name="Harada C."/>
            <person name="Hayashi A."/>
            <person name="Hijishita S."/>
            <person name="Honda M."/>
            <person name="Hosokawa S."/>
            <person name="Ichikawa Y."/>
            <person name="Idonuma A."/>
            <person name="Iijima M."/>
            <person name="Ikeda M."/>
            <person name="Ikeno M."/>
            <person name="Ito K."/>
            <person name="Ito S."/>
            <person name="Ito T."/>
            <person name="Ito Y."/>
            <person name="Ito Y."/>
            <person name="Iwabuchi A."/>
            <person name="Kamiya K."/>
            <person name="Karasawa W."/>
            <person name="Kurita K."/>
            <person name="Katagiri S."/>
            <person name="Kikuta A."/>
            <person name="Kobayashi H."/>
            <person name="Kobayashi N."/>
            <person name="Machita K."/>
            <person name="Maehara T."/>
            <person name="Masukawa M."/>
            <person name="Mizubayashi T."/>
            <person name="Mukai Y."/>
            <person name="Nagasaki H."/>
            <person name="Nagata Y."/>
            <person name="Naito S."/>
            <person name="Nakashima M."/>
            <person name="Nakama Y."/>
            <person name="Nakamichi Y."/>
            <person name="Nakamura M."/>
            <person name="Meguro A."/>
            <person name="Negishi M."/>
            <person name="Ohta I."/>
            <person name="Ohta T."/>
            <person name="Okamoto M."/>
            <person name="Ono N."/>
            <person name="Saji S."/>
            <person name="Sakaguchi M."/>
            <person name="Sakai K."/>
            <person name="Shibata M."/>
            <person name="Shimokawa T."/>
            <person name="Song J."/>
            <person name="Takazaki Y."/>
            <person name="Terasawa K."/>
            <person name="Tsugane M."/>
            <person name="Tsuji K."/>
            <person name="Ueda S."/>
            <person name="Waki K."/>
            <person name="Yamagata H."/>
            <person name="Yamamoto M."/>
            <person name="Yamamoto S."/>
            <person name="Yamane H."/>
            <person name="Yoshiki S."/>
            <person name="Yoshihara R."/>
            <person name="Yukawa K."/>
            <person name="Zhong H."/>
            <person name="Yano M."/>
            <person name="Yuan Q."/>
            <person name="Ouyang S."/>
            <person name="Liu J."/>
            <person name="Jones K.M."/>
            <person name="Gansberger K."/>
            <person name="Moffat K."/>
            <person name="Hill J."/>
            <person name="Bera J."/>
            <person name="Fadrosh D."/>
            <person name="Jin S."/>
            <person name="Johri S."/>
            <person name="Kim M."/>
            <person name="Overton L."/>
            <person name="Reardon M."/>
            <person name="Tsitrin T."/>
            <person name="Vuong H."/>
            <person name="Weaver B."/>
            <person name="Ciecko A."/>
            <person name="Tallon L."/>
            <person name="Jackson J."/>
            <person name="Pai G."/>
            <person name="Aken S.V."/>
            <person name="Utterback T."/>
            <person name="Reidmuller S."/>
            <person name="Feldblyum T."/>
            <person name="Hsiao J."/>
            <person name="Zismann V."/>
            <person name="Iobst S."/>
            <person name="de Vazeille A.R."/>
            <person name="Buell C.R."/>
            <person name="Ying K."/>
            <person name="Li Y."/>
            <person name="Lu T."/>
            <person name="Huang Y."/>
            <person name="Zhao Q."/>
            <person name="Feng Q."/>
            <person name="Zhang L."/>
            <person name="Zhu J."/>
            <person name="Weng Q."/>
            <person name="Mu J."/>
            <person name="Lu Y."/>
            <person name="Fan D."/>
            <person name="Liu Y."/>
            <person name="Guan J."/>
            <person name="Zhang Y."/>
            <person name="Yu S."/>
            <person name="Liu X."/>
            <person name="Zhang Y."/>
            <person name="Hong G."/>
            <person name="Han B."/>
            <person name="Choisne N."/>
            <person name="Demange N."/>
            <person name="Orjeda G."/>
            <person name="Samain S."/>
            <person name="Cattolico L."/>
            <person name="Pelletier E."/>
            <person name="Couloux A."/>
            <person name="Segurens B."/>
            <person name="Wincker P."/>
            <person name="D'Hont A."/>
            <person name="Scarpelli C."/>
            <person name="Weissenbach J."/>
            <person name="Salanoubat M."/>
            <person name="Quetier F."/>
            <person name="Yu Y."/>
            <person name="Kim H.R."/>
            <person name="Rambo T."/>
            <person name="Currie J."/>
            <person name="Collura K."/>
            <person name="Luo M."/>
            <person name="Yang T."/>
            <person name="Ammiraju J.S.S."/>
            <person name="Engler F."/>
            <person name="Soderlund C."/>
            <person name="Wing R.A."/>
            <person name="Palmer L.E."/>
            <person name="de la Bastide M."/>
            <person name="Spiegel L."/>
            <person name="Nascimento L."/>
            <person name="Zutavern T."/>
            <person name="O'Shaughnessy A."/>
            <person name="Dike S."/>
            <person name="Dedhia N."/>
            <person name="Preston R."/>
            <person name="Balija V."/>
            <person name="McCombie W.R."/>
            <person name="Chow T."/>
            <person name="Chen H."/>
            <person name="Chung M."/>
            <person name="Chen C."/>
            <person name="Shaw J."/>
            <person name="Wu H."/>
            <person name="Hsiao K."/>
            <person name="Chao Y."/>
            <person name="Chu M."/>
            <person name="Cheng C."/>
            <person name="Hour A."/>
            <person name="Lee P."/>
            <person name="Lin S."/>
            <person name="Lin Y."/>
            <person name="Liou J."/>
            <person name="Liu S."/>
            <person name="Hsing Y."/>
            <person name="Raghuvanshi S."/>
            <person name="Mohanty A."/>
            <person name="Bharti A.K."/>
            <person name="Gaur A."/>
            <person name="Gupta V."/>
            <person name="Kumar D."/>
            <person name="Ravi V."/>
            <person name="Vij S."/>
            <person name="Kapur A."/>
            <person name="Khurana P."/>
            <person name="Khurana P."/>
            <person name="Khurana J.P."/>
            <person name="Tyagi A.K."/>
            <person name="Gaikwad K."/>
            <person name="Singh A."/>
            <person name="Dalal V."/>
            <person name="Srivastava S."/>
            <person name="Dixit A."/>
            <person name="Pal A.K."/>
            <person name="Ghazi I.A."/>
            <person name="Yadav M."/>
            <person name="Pandit A."/>
            <person name="Bhargava A."/>
            <person name="Sureshbabu K."/>
            <person name="Batra K."/>
            <person name="Sharma T.R."/>
            <person name="Mohapatra T."/>
            <person name="Singh N.K."/>
            <person name="Messing J."/>
            <person name="Nelson A.B."/>
            <person name="Fuks G."/>
            <person name="Kavchok S."/>
            <person name="Keizer G."/>
            <person name="Linton E."/>
            <person name="Llaca V."/>
            <person name="Song R."/>
            <person name="Tanyolac B."/>
            <person name="Young S."/>
            <person name="Ho-Il K."/>
            <person name="Hahn J.H."/>
            <person name="Sangsakoo G."/>
            <person name="Vanavichit A."/>
            <person name="de Mattos Luiz.A.T."/>
            <person name="Zimmer P.D."/>
            <person name="Malone G."/>
            <person name="Dellagostin O."/>
            <person name="de Oliveira A.C."/>
            <person name="Bevan M."/>
            <person name="Bancroft I."/>
            <person name="Minx P."/>
            <person name="Cordum H."/>
            <person name="Wilson R."/>
            <person name="Cheng Z."/>
            <person name="Jin W."/>
            <person name="Jiang J."/>
            <person name="Leong S.A."/>
            <person name="Iwama H."/>
            <person name="Gojobori T."/>
            <person name="Itoh T."/>
            <person name="Niimura Y."/>
            <person name="Fujii Y."/>
            <person name="Habara T."/>
            <person name="Sakai H."/>
            <person name="Sato Y."/>
            <person name="Wilson G."/>
            <person name="Kumar K."/>
            <person name="McCouch S."/>
            <person name="Juretic N."/>
            <person name="Hoen D."/>
            <person name="Wright S."/>
            <person name="Bruskiewich R."/>
            <person name="Bureau T."/>
            <person name="Miyao A."/>
            <person name="Hirochika H."/>
            <person name="Nishikawa T."/>
            <person name="Kadowaki K."/>
            <person name="Sugiura M."/>
            <person name="Burr B."/>
            <person name="Sasaki T."/>
        </authorList>
    </citation>
    <scope>NUCLEOTIDE SEQUENCE [LARGE SCALE GENOMIC DNA]</scope>
    <source>
        <strain evidence="2">cv. Nipponbare</strain>
    </source>
</reference>
<evidence type="ECO:0000313" key="2">
    <source>
        <dbReference type="Proteomes" id="UP000059680"/>
    </source>
</evidence>
<dbReference type="STRING" id="39947.A0A0P0X7P7"/>
<reference evidence="1 2" key="3">
    <citation type="journal article" date="2013" name="Rice">
        <title>Improvement of the Oryza sativa Nipponbare reference genome using next generation sequence and optical map data.</title>
        <authorList>
            <person name="Kawahara Y."/>
            <person name="de la Bastide M."/>
            <person name="Hamilton J.P."/>
            <person name="Kanamori H."/>
            <person name="McCombie W.R."/>
            <person name="Ouyang S."/>
            <person name="Schwartz D.C."/>
            <person name="Tanaka T."/>
            <person name="Wu J."/>
            <person name="Zhou S."/>
            <person name="Childs K.L."/>
            <person name="Davidson R.M."/>
            <person name="Lin H."/>
            <person name="Quesada-Ocampo L."/>
            <person name="Vaillancourt B."/>
            <person name="Sakai H."/>
            <person name="Lee S.S."/>
            <person name="Kim J."/>
            <person name="Numa H."/>
            <person name="Itoh T."/>
            <person name="Buell C.R."/>
            <person name="Matsumoto T."/>
        </authorList>
    </citation>
    <scope>NUCLEOTIDE SEQUENCE [LARGE SCALE GENOMIC DNA]</scope>
    <source>
        <strain evidence="2">cv. Nipponbare</strain>
    </source>
</reference>
<dbReference type="AlphaFoldDB" id="A0A0P0X7P7"/>
<gene>
    <name evidence="1" type="ordered locus">Os07g0574900</name>
    <name evidence="1" type="ORF">OSNPB_070574900</name>
</gene>
<name>A0A0P0X7P7_ORYSJ</name>
<protein>
    <submittedName>
        <fullName evidence="1">Os07g0574900 protein</fullName>
    </submittedName>
</protein>
<evidence type="ECO:0000313" key="1">
    <source>
        <dbReference type="EMBL" id="BAT02278.1"/>
    </source>
</evidence>
<dbReference type="Gramene" id="Os07t0574900-01">
    <property type="protein sequence ID" value="Os07t0574900-01"/>
    <property type="gene ID" value="Os07g0574900"/>
</dbReference>
<dbReference type="FunCoup" id="A0A0P0X7P7">
    <property type="interactions" value="331"/>
</dbReference>